<dbReference type="Pfam" id="PF07495">
    <property type="entry name" value="Y_Y_Y"/>
    <property type="match status" value="1"/>
</dbReference>
<dbReference type="GO" id="GO:0005524">
    <property type="term" value="F:ATP binding"/>
    <property type="evidence" value="ECO:0007669"/>
    <property type="project" value="UniProtKB-KW"/>
</dbReference>
<dbReference type="Pfam" id="PF00512">
    <property type="entry name" value="HisKA"/>
    <property type="match status" value="1"/>
</dbReference>
<dbReference type="Pfam" id="PF07494">
    <property type="entry name" value="Reg_prop"/>
    <property type="match status" value="5"/>
</dbReference>
<evidence type="ECO:0000256" key="8">
    <source>
        <dbReference type="ARBA" id="ARBA00023012"/>
    </source>
</evidence>
<accession>J9F379</accession>
<keyword evidence="9" id="KW-0812">Transmembrane</keyword>
<keyword evidence="5" id="KW-0547">Nucleotide-binding</keyword>
<reference evidence="12" key="1">
    <citation type="journal article" date="2012" name="PLoS ONE">
        <title>Gene sets for utilization of primary and secondary nutrition supplies in the distal gut of endangered iberian lynx.</title>
        <authorList>
            <person name="Alcaide M."/>
            <person name="Messina E."/>
            <person name="Richter M."/>
            <person name="Bargiela R."/>
            <person name="Peplies J."/>
            <person name="Huws S.A."/>
            <person name="Newbold C.J."/>
            <person name="Golyshin P.N."/>
            <person name="Simon M.A."/>
            <person name="Lopez G."/>
            <person name="Yakimov M.M."/>
            <person name="Ferrer M."/>
        </authorList>
    </citation>
    <scope>NUCLEOTIDE SEQUENCE</scope>
</reference>
<dbReference type="SUPFAM" id="SSF50998">
    <property type="entry name" value="Quinoprotein alcohol dehydrogenase-like"/>
    <property type="match status" value="1"/>
</dbReference>
<feature type="domain" description="Response regulatory" evidence="11">
    <location>
        <begin position="1104"/>
        <end position="1219"/>
    </location>
</feature>
<dbReference type="Gene3D" id="2.60.40.10">
    <property type="entry name" value="Immunoglobulins"/>
    <property type="match status" value="1"/>
</dbReference>
<keyword evidence="9" id="KW-0472">Membrane</keyword>
<dbReference type="Pfam" id="PF02518">
    <property type="entry name" value="HATPase_c"/>
    <property type="match status" value="1"/>
</dbReference>
<dbReference type="PROSITE" id="PS50110">
    <property type="entry name" value="RESPONSE_REGULATORY"/>
    <property type="match status" value="1"/>
</dbReference>
<comment type="caution">
    <text evidence="12">The sequence shown here is derived from an EMBL/GenBank/DDBJ whole genome shotgun (WGS) entry which is preliminary data.</text>
</comment>
<evidence type="ECO:0000256" key="1">
    <source>
        <dbReference type="ARBA" id="ARBA00000085"/>
    </source>
</evidence>
<dbReference type="SMART" id="SM00387">
    <property type="entry name" value="HATPase_c"/>
    <property type="match status" value="1"/>
</dbReference>
<keyword evidence="8" id="KW-0902">Two-component regulatory system</keyword>
<evidence type="ECO:0000259" key="11">
    <source>
        <dbReference type="PROSITE" id="PS50110"/>
    </source>
</evidence>
<dbReference type="SMART" id="SM00388">
    <property type="entry name" value="HisKA"/>
    <property type="match status" value="1"/>
</dbReference>
<dbReference type="CDD" id="cd17574">
    <property type="entry name" value="REC_OmpR"/>
    <property type="match status" value="1"/>
</dbReference>
<evidence type="ECO:0000256" key="5">
    <source>
        <dbReference type="ARBA" id="ARBA00022741"/>
    </source>
</evidence>
<dbReference type="SMART" id="SM00448">
    <property type="entry name" value="REC"/>
    <property type="match status" value="1"/>
</dbReference>
<dbReference type="InterPro" id="IPR003661">
    <property type="entry name" value="HisK_dim/P_dom"/>
</dbReference>
<dbReference type="InterPro" id="IPR015943">
    <property type="entry name" value="WD40/YVTN_repeat-like_dom_sf"/>
</dbReference>
<proteinExistence type="predicted"/>
<dbReference type="InterPro" id="IPR011123">
    <property type="entry name" value="Y_Y_Y"/>
</dbReference>
<dbReference type="PANTHER" id="PTHR43547:SF2">
    <property type="entry name" value="HYBRID SIGNAL TRANSDUCTION HISTIDINE KINASE C"/>
    <property type="match status" value="1"/>
</dbReference>
<dbReference type="SUPFAM" id="SSF55874">
    <property type="entry name" value="ATPase domain of HSP90 chaperone/DNA topoisomerase II/histidine kinase"/>
    <property type="match status" value="1"/>
</dbReference>
<dbReference type="InterPro" id="IPR036890">
    <property type="entry name" value="HATPase_C_sf"/>
</dbReference>
<sequence>MKIYIQFIISFIILVTGNTNIYSKTPELINFSHISLNEGLSQSTVFSIDQDKNGNMWFATYDGVNKYNGYEFTVYQHDDNDPNTIANNIARIIKTDSKGRVWIGTRDGLSCYDENKDRFYNYPLKKNGRQIQVNGIIEVSSNELLISTQDGLTGFDIAQSTFNDSILSPEMRQLTVSVLYRKNDIVYIGTPKGEVFTYSIRKKKQEKILPAIHTKRIQAILQQSSTQIWIGTEGAGLILVNPKTQEIKTYKHSTSNPQSISSNYIRSLALDAQNRLWIGTLNDLSIYHENNDTFTSYSSNSTESGSLSQRSVRSIFMDSQGGMWLGTYFGGLNYYHPICNRFGNLRHMPYKNSISDNVVSCIVEDQQHNLWIGTNDGGLNLYNPITQHFTNYALEENEREKGLGSNNIKAVYVDEKNDRVYIGSHAGGLNVLNRRTGKMINFNQHNSNLIDENIYAILPDEEGKLLLGTLKRLVIFDISKQHFTSIDHDTNGTPLPSRQITFLHRDSQNRLWAGSEEGISVFRQKGTEVERLNILPNLPITQKLTNCIYEAGNGIFWIGTRDGFYCFNEPQKSIRRFTTQDGLPNNVVYGILADTYGRLWLSTNKGISCFNPGTGKFRNYTKSDGLQNNQFNSAAYCKTSSGKMYFGGINGITMFRPELLQDNPYTPAVVITKLLLFNKLVRPDDETGILSQNISQTKRITLQSWQTSITLEFVVSNFISGRHNTFAYKLEGYDKEWYYLTNKRTVSYSNLPHGTYKFMVKAANSDGKWNAQPTILTIRLLPIWYKTWWAVLLFLSCFIALIIFIFRFFWMRKSMATELEIERRDKEHQEEINQMKMRFFINISHELRTPLTLILAPLQEVINQISDRWARNQLEYIQRNANRLLHLVNQLMDYRRAELGVFELKARKGNAHQLIQENFLFYEKLARHKQITYNFLSELEDKEVLFDANYLELIVNNLLSNAFKYTESGQSITVTLKEMNQELLLQVRDTGIGIPINKQGKIFERFYQIESEHVGSGIGLSLVQRLVELHHGRIELESEEGKGSTFTVHIPQNIQAYKPIELVSKDTKEEDEQVYSTNAKEMYFIDTEKKENTNIPTQHKKHGTLLLVEDNDEIRNYLHDQLSVVFQVLTVSNGAEALDVLKKKEVDVIVTDVMMPVMDGIKLCKQIKQNIRTCHIPVIMLSAKGETKDQMEGLQTGADDYIPKPFSLPILTTKIQNMIRTRWRMREHYSKTLEVEPEKITFNAMDEELLKRAVAIVEKNNRQYIFLNR</sequence>
<evidence type="ECO:0000256" key="4">
    <source>
        <dbReference type="ARBA" id="ARBA00022679"/>
    </source>
</evidence>
<name>J9F379_9ZZZZ</name>
<dbReference type="InterPro" id="IPR001789">
    <property type="entry name" value="Sig_transdc_resp-reg_receiver"/>
</dbReference>
<dbReference type="SUPFAM" id="SSF47384">
    <property type="entry name" value="Homodimeric domain of signal transducing histidine kinase"/>
    <property type="match status" value="1"/>
</dbReference>
<dbReference type="PANTHER" id="PTHR43547">
    <property type="entry name" value="TWO-COMPONENT HISTIDINE KINASE"/>
    <property type="match status" value="1"/>
</dbReference>
<dbReference type="PROSITE" id="PS50109">
    <property type="entry name" value="HIS_KIN"/>
    <property type="match status" value="1"/>
</dbReference>
<dbReference type="InterPro" id="IPR004358">
    <property type="entry name" value="Sig_transdc_His_kin-like_C"/>
</dbReference>
<dbReference type="InterPro" id="IPR013783">
    <property type="entry name" value="Ig-like_fold"/>
</dbReference>
<evidence type="ECO:0000256" key="7">
    <source>
        <dbReference type="ARBA" id="ARBA00022840"/>
    </source>
</evidence>
<evidence type="ECO:0000313" key="12">
    <source>
        <dbReference type="EMBL" id="EJW89346.1"/>
    </source>
</evidence>
<dbReference type="InterPro" id="IPR036097">
    <property type="entry name" value="HisK_dim/P_sf"/>
</dbReference>
<feature type="transmembrane region" description="Helical" evidence="9">
    <location>
        <begin position="788"/>
        <end position="810"/>
    </location>
</feature>
<dbReference type="GO" id="GO:0000155">
    <property type="term" value="F:phosphorelay sensor kinase activity"/>
    <property type="evidence" value="ECO:0007669"/>
    <property type="project" value="InterPro"/>
</dbReference>
<keyword evidence="9" id="KW-1133">Transmembrane helix</keyword>
<dbReference type="Gene3D" id="2.130.10.10">
    <property type="entry name" value="YVTN repeat-like/Quinoprotein amine dehydrogenase"/>
    <property type="match status" value="2"/>
</dbReference>
<dbReference type="InterPro" id="IPR011006">
    <property type="entry name" value="CheY-like_superfamily"/>
</dbReference>
<keyword evidence="3" id="KW-0597">Phosphoprotein</keyword>
<evidence type="ECO:0000256" key="9">
    <source>
        <dbReference type="SAM" id="Phobius"/>
    </source>
</evidence>
<keyword evidence="4" id="KW-0808">Transferase</keyword>
<dbReference type="FunFam" id="3.30.565.10:FF:000037">
    <property type="entry name" value="Hybrid sensor histidine kinase/response regulator"/>
    <property type="match status" value="1"/>
</dbReference>
<dbReference type="EC" id="2.7.13.3" evidence="2"/>
<dbReference type="InterPro" id="IPR005467">
    <property type="entry name" value="His_kinase_dom"/>
</dbReference>
<evidence type="ECO:0000259" key="10">
    <source>
        <dbReference type="PROSITE" id="PS50109"/>
    </source>
</evidence>
<dbReference type="PRINTS" id="PR00344">
    <property type="entry name" value="BCTRLSENSOR"/>
</dbReference>
<evidence type="ECO:0000256" key="6">
    <source>
        <dbReference type="ARBA" id="ARBA00022777"/>
    </source>
</evidence>
<dbReference type="FunFam" id="3.40.50.2300:FF:000138">
    <property type="entry name" value="Two-component system sensor histidine kinase/response regulator"/>
    <property type="match status" value="1"/>
</dbReference>
<organism evidence="12">
    <name type="scientific">gut metagenome</name>
    <dbReference type="NCBI Taxonomy" id="749906"/>
    <lineage>
        <taxon>unclassified sequences</taxon>
        <taxon>metagenomes</taxon>
        <taxon>organismal metagenomes</taxon>
    </lineage>
</organism>
<dbReference type="FunFam" id="2.60.40.10:FF:000791">
    <property type="entry name" value="Two-component system sensor histidine kinase/response regulator"/>
    <property type="match status" value="1"/>
</dbReference>
<dbReference type="Gene3D" id="3.30.565.10">
    <property type="entry name" value="Histidine kinase-like ATPase, C-terminal domain"/>
    <property type="match status" value="1"/>
</dbReference>
<evidence type="ECO:0000256" key="2">
    <source>
        <dbReference type="ARBA" id="ARBA00012438"/>
    </source>
</evidence>
<dbReference type="InterPro" id="IPR011047">
    <property type="entry name" value="Quinoprotein_ADH-like_sf"/>
</dbReference>
<keyword evidence="6 12" id="KW-0418">Kinase</keyword>
<dbReference type="AlphaFoldDB" id="J9F379"/>
<evidence type="ECO:0000256" key="3">
    <source>
        <dbReference type="ARBA" id="ARBA00022553"/>
    </source>
</evidence>
<dbReference type="CDD" id="cd00075">
    <property type="entry name" value="HATPase"/>
    <property type="match status" value="1"/>
</dbReference>
<gene>
    <name evidence="12" type="ORF">EVA_22533</name>
</gene>
<dbReference type="EMBL" id="AMCI01009527">
    <property type="protein sequence ID" value="EJW89346.1"/>
    <property type="molecule type" value="Genomic_DNA"/>
</dbReference>
<feature type="domain" description="Histidine kinase" evidence="10">
    <location>
        <begin position="842"/>
        <end position="1054"/>
    </location>
</feature>
<dbReference type="FunFam" id="1.10.287.130:FF:000034">
    <property type="entry name" value="Two-component system sensor histidine kinase/response regulator"/>
    <property type="match status" value="1"/>
</dbReference>
<dbReference type="CDD" id="cd00082">
    <property type="entry name" value="HisKA"/>
    <property type="match status" value="1"/>
</dbReference>
<dbReference type="InterPro" id="IPR003594">
    <property type="entry name" value="HATPase_dom"/>
</dbReference>
<keyword evidence="7" id="KW-0067">ATP-binding</keyword>
<dbReference type="Gene3D" id="1.10.287.130">
    <property type="match status" value="1"/>
</dbReference>
<protein>
    <recommendedName>
        <fullName evidence="2">histidine kinase</fullName>
        <ecNumber evidence="2">2.7.13.3</ecNumber>
    </recommendedName>
</protein>
<dbReference type="InterPro" id="IPR011110">
    <property type="entry name" value="Reg_prop"/>
</dbReference>
<dbReference type="SUPFAM" id="SSF52172">
    <property type="entry name" value="CheY-like"/>
    <property type="match status" value="1"/>
</dbReference>
<comment type="catalytic activity">
    <reaction evidence="1">
        <text>ATP + protein L-histidine = ADP + protein N-phospho-L-histidine.</text>
        <dbReference type="EC" id="2.7.13.3"/>
    </reaction>
</comment>
<dbReference type="SUPFAM" id="SSF63829">
    <property type="entry name" value="Calcium-dependent phosphotriesterase"/>
    <property type="match status" value="2"/>
</dbReference>
<dbReference type="Gene3D" id="3.40.50.2300">
    <property type="match status" value="1"/>
</dbReference>
<dbReference type="Pfam" id="PF00072">
    <property type="entry name" value="Response_reg"/>
    <property type="match status" value="1"/>
</dbReference>